<keyword evidence="5 7" id="KW-0472">Membrane</keyword>
<evidence type="ECO:0000256" key="6">
    <source>
        <dbReference type="ARBA" id="ARBA00023237"/>
    </source>
</evidence>
<feature type="domain" description="Secretin/TonB short N-terminal" evidence="8">
    <location>
        <begin position="74"/>
        <end position="123"/>
    </location>
</feature>
<dbReference type="InterPro" id="IPR012910">
    <property type="entry name" value="Plug_dom"/>
</dbReference>
<keyword evidence="2 7" id="KW-0813">Transport</keyword>
<dbReference type="SUPFAM" id="SSF49464">
    <property type="entry name" value="Carboxypeptidase regulatory domain-like"/>
    <property type="match status" value="1"/>
</dbReference>
<dbReference type="InterPro" id="IPR037066">
    <property type="entry name" value="Plug_dom_sf"/>
</dbReference>
<evidence type="ECO:0000256" key="4">
    <source>
        <dbReference type="ARBA" id="ARBA00022692"/>
    </source>
</evidence>
<dbReference type="InterPro" id="IPR023997">
    <property type="entry name" value="TonB-dep_OMP_SusC/RagA_CS"/>
</dbReference>
<dbReference type="AlphaFoldDB" id="A0A412WWR5"/>
<dbReference type="InterPro" id="IPR008969">
    <property type="entry name" value="CarboxyPept-like_regulatory"/>
</dbReference>
<dbReference type="Proteomes" id="UP000283589">
    <property type="component" value="Unassembled WGS sequence"/>
</dbReference>
<evidence type="ECO:0000313" key="10">
    <source>
        <dbReference type="EMBL" id="RGV31878.1"/>
    </source>
</evidence>
<evidence type="ECO:0000256" key="7">
    <source>
        <dbReference type="PROSITE-ProRule" id="PRU01360"/>
    </source>
</evidence>
<dbReference type="NCBIfam" id="TIGR04057">
    <property type="entry name" value="SusC_RagA_signa"/>
    <property type="match status" value="1"/>
</dbReference>
<sequence>MIKYMKKNDCREFFYPWGKVKKWLFLMKLIAFFLFAGLCQVSATAFGQRETVTFSRDAMTLEEIFTTIRKQLQYDIFYSNEELDTHQKIQLSARKMNVEGVLKEILKGKYSYEFIEKTIVIRPLRKIGVEQEQENVIKGKVVDVHGKPLPGVTIRVDSTSLGCSSNVDGEFELTLRQDKGHLVFSFIGFKTKRVAFTRGKFLSVTLEEEVTEMEEVIVNGMFTQNRNSYTGSVTTMKGEDILAVSNTNLLKAISVLSPGLRLVENNEMGSNPNYIPEIIIRGTTSIASQGEYGLNTPLIILDGVEISITQLYDLDIYEIERVDVLKDASATSIYGEKAANGVIVIERKKVTDKNIRVRYNFVPGFEFPDVDSYDYCNAAQKLELERLAGLYNTADGSLDESYNEKFKRIKKGVDTDWMAKPLRNSTSFSHSLSMTGRGAGMDYGVTANFSDKRGVMKGDYRNNYGLSFYFSYRLVDRLTITYRADINKTDTKASPYGSFTEFVKINPYDTPFNAYGEWNKILSYDFRNPLYDASTSSFDKSESKTITNNLTLRWDIWKGFYLTGSFSYSLSDSQSDKFVSPDHSSFETETDPGKRGSYFISNMRGKSWQARIGLTYSKTLSDNGSILTLNVGANANKSNSNSNSFSGIGFLKGNLTDMAFANSYPTNGQPSGSESLSSSVGVFGNLNIIFLNRYFVDGSYRVSGSSKFGKDRRFAPFWSVGIGWNAHNESFLSDLGWFDIFRIRGSVGYTGSVNFSDYQAITTYLYKQDNNYLISMGALPITMGNDRLKWQTTVKYNVGATLEMWEGRLSANFDIYKEDTKDLLLSISTPPSMGVTNVMDNLGETRNWGYEWSLSGLLIKSNQLYWRMGLSGHHTENKLKKISNSMKRQNDSAMRETGVAAPKVQLEEGESSTAIYAVPSLGIDPATGQEIFIKKDGSYTFSYDVKDKVALGNTVPFLQGALTTSVGYKGFSISAAMTFTFGGDIYNTTRASKVERINPQENVDVRAFTERWKKPGDVVHYTALTDTKSYVHSERFIERKNEVFLSSLNFSYEFKREWVKKIGLNKLRIGVGFSDVLRMSTVKYERGTAYPYSKGYNFTISPTF</sequence>
<accession>A0A412WWR5</accession>
<dbReference type="PROSITE" id="PS52016">
    <property type="entry name" value="TONB_DEPENDENT_REC_3"/>
    <property type="match status" value="1"/>
</dbReference>
<dbReference type="EMBL" id="QRZA01000026">
    <property type="protein sequence ID" value="RGV31878.1"/>
    <property type="molecule type" value="Genomic_DNA"/>
</dbReference>
<gene>
    <name evidence="10" type="ORF">DWW18_15655</name>
</gene>
<evidence type="ECO:0000256" key="1">
    <source>
        <dbReference type="ARBA" id="ARBA00004571"/>
    </source>
</evidence>
<evidence type="ECO:0000256" key="3">
    <source>
        <dbReference type="ARBA" id="ARBA00022452"/>
    </source>
</evidence>
<dbReference type="NCBIfam" id="TIGR04056">
    <property type="entry name" value="OMP_RagA_SusC"/>
    <property type="match status" value="1"/>
</dbReference>
<evidence type="ECO:0000259" key="9">
    <source>
        <dbReference type="Pfam" id="PF07715"/>
    </source>
</evidence>
<protein>
    <submittedName>
        <fullName evidence="10">SusC/RagA family TonB-linked outer membrane protein</fullName>
    </submittedName>
</protein>
<dbReference type="Pfam" id="PF07715">
    <property type="entry name" value="Plug"/>
    <property type="match status" value="1"/>
</dbReference>
<dbReference type="Gene3D" id="2.40.170.20">
    <property type="entry name" value="TonB-dependent receptor, beta-barrel domain"/>
    <property type="match status" value="1"/>
</dbReference>
<dbReference type="InterPro" id="IPR023996">
    <property type="entry name" value="TonB-dep_OMP_SusC/RagA"/>
</dbReference>
<dbReference type="Gene3D" id="2.60.40.1120">
    <property type="entry name" value="Carboxypeptidase-like, regulatory domain"/>
    <property type="match status" value="1"/>
</dbReference>
<dbReference type="InterPro" id="IPR039426">
    <property type="entry name" value="TonB-dep_rcpt-like"/>
</dbReference>
<comment type="similarity">
    <text evidence="7">Belongs to the TonB-dependent receptor family.</text>
</comment>
<feature type="domain" description="TonB-dependent receptor plug" evidence="9">
    <location>
        <begin position="228"/>
        <end position="342"/>
    </location>
</feature>
<dbReference type="GO" id="GO:0009279">
    <property type="term" value="C:cell outer membrane"/>
    <property type="evidence" value="ECO:0007669"/>
    <property type="project" value="UniProtKB-SubCell"/>
</dbReference>
<reference evidence="10 11" key="1">
    <citation type="submission" date="2018-08" db="EMBL/GenBank/DDBJ databases">
        <title>A genome reference for cultivated species of the human gut microbiota.</title>
        <authorList>
            <person name="Zou Y."/>
            <person name="Xue W."/>
            <person name="Luo G."/>
        </authorList>
    </citation>
    <scope>NUCLEOTIDE SEQUENCE [LARGE SCALE GENOMIC DNA]</scope>
    <source>
        <strain evidence="10 11">AF14-49</strain>
    </source>
</reference>
<name>A0A412WWR5_9BACT</name>
<proteinExistence type="inferred from homology"/>
<dbReference type="InterPro" id="IPR036942">
    <property type="entry name" value="Beta-barrel_TonB_sf"/>
</dbReference>
<evidence type="ECO:0000313" key="11">
    <source>
        <dbReference type="Proteomes" id="UP000283589"/>
    </source>
</evidence>
<dbReference type="STRING" id="1121130.GCA_000519105_02989"/>
<dbReference type="InterPro" id="IPR011662">
    <property type="entry name" value="Secretin/TonB_short_N"/>
</dbReference>
<dbReference type="SUPFAM" id="SSF56935">
    <property type="entry name" value="Porins"/>
    <property type="match status" value="1"/>
</dbReference>
<evidence type="ECO:0000256" key="5">
    <source>
        <dbReference type="ARBA" id="ARBA00023136"/>
    </source>
</evidence>
<dbReference type="Pfam" id="PF13715">
    <property type="entry name" value="CarbopepD_reg_2"/>
    <property type="match status" value="1"/>
</dbReference>
<dbReference type="Gene3D" id="2.170.130.10">
    <property type="entry name" value="TonB-dependent receptor, plug domain"/>
    <property type="match status" value="1"/>
</dbReference>
<organism evidence="10 11">
    <name type="scientific">Butyricimonas virosa</name>
    <dbReference type="NCBI Taxonomy" id="544645"/>
    <lineage>
        <taxon>Bacteria</taxon>
        <taxon>Pseudomonadati</taxon>
        <taxon>Bacteroidota</taxon>
        <taxon>Bacteroidia</taxon>
        <taxon>Bacteroidales</taxon>
        <taxon>Odoribacteraceae</taxon>
        <taxon>Butyricimonas</taxon>
    </lineage>
</organism>
<comment type="subcellular location">
    <subcellularLocation>
        <location evidence="1 7">Cell outer membrane</location>
        <topology evidence="1 7">Multi-pass membrane protein</topology>
    </subcellularLocation>
</comment>
<keyword evidence="6 7" id="KW-0998">Cell outer membrane</keyword>
<comment type="caution">
    <text evidence="10">The sequence shown here is derived from an EMBL/GenBank/DDBJ whole genome shotgun (WGS) entry which is preliminary data.</text>
</comment>
<evidence type="ECO:0000259" key="8">
    <source>
        <dbReference type="Pfam" id="PF07660"/>
    </source>
</evidence>
<keyword evidence="4 7" id="KW-0812">Transmembrane</keyword>
<keyword evidence="3 7" id="KW-1134">Transmembrane beta strand</keyword>
<evidence type="ECO:0000256" key="2">
    <source>
        <dbReference type="ARBA" id="ARBA00022448"/>
    </source>
</evidence>
<dbReference type="Pfam" id="PF07660">
    <property type="entry name" value="STN"/>
    <property type="match status" value="1"/>
</dbReference>